<dbReference type="Gene3D" id="2.30.30.830">
    <property type="match status" value="1"/>
</dbReference>
<evidence type="ECO:0000259" key="11">
    <source>
        <dbReference type="Pfam" id="PF13180"/>
    </source>
</evidence>
<sequence>MRLRLDARGRRWLRRLPVVNVYSVAELALMAVLAVQGARLLWVIVTPVSPLGEWRPLAPAIAGSPAAILEGFDPFFRLQGQQAAPAAVTTLQLTLFGTRLDEASGRGSAILAGPDGVQRSVSVGEEIQPGVTLKAVAFDHITIDRGGATEDLYLDQSDAPPAAAAGVPASGAPPVQAPGSVPPAGGVAIGQLRSDIGFIPRLDGGRVSGLVVRPMGSGAAFRAAGLREGDIVTALGGRPVTGPGDLDRLAADFAQGGSLSITVERGDQTLPLSLQIAAPRP</sequence>
<keyword evidence="8 9" id="KW-0472">Membrane</keyword>
<organism evidence="12 13">
    <name type="scientific">Sphingomonas yabuuchiae</name>
    <dbReference type="NCBI Taxonomy" id="172044"/>
    <lineage>
        <taxon>Bacteria</taxon>
        <taxon>Pseudomonadati</taxon>
        <taxon>Pseudomonadota</taxon>
        <taxon>Alphaproteobacteria</taxon>
        <taxon>Sphingomonadales</taxon>
        <taxon>Sphingomonadaceae</taxon>
        <taxon>Sphingomonas</taxon>
    </lineage>
</organism>
<dbReference type="SUPFAM" id="SSF50156">
    <property type="entry name" value="PDZ domain-like"/>
    <property type="match status" value="1"/>
</dbReference>
<evidence type="ECO:0000256" key="6">
    <source>
        <dbReference type="ARBA" id="ARBA00022927"/>
    </source>
</evidence>
<evidence type="ECO:0000313" key="12">
    <source>
        <dbReference type="EMBL" id="KTT99477.1"/>
    </source>
</evidence>
<dbReference type="RefSeq" id="WP_058744988.1">
    <property type="nucleotide sequence ID" value="NZ_LDTF01000025.1"/>
</dbReference>
<keyword evidence="5 9" id="KW-0812">Transmembrane</keyword>
<evidence type="ECO:0000256" key="3">
    <source>
        <dbReference type="ARBA" id="ARBA00022475"/>
    </source>
</evidence>
<keyword evidence="7 9" id="KW-1133">Transmembrane helix</keyword>
<dbReference type="Pfam" id="PF13180">
    <property type="entry name" value="PDZ_2"/>
    <property type="match status" value="1"/>
</dbReference>
<keyword evidence="6" id="KW-0653">Protein transport</keyword>
<dbReference type="PATRIC" id="fig|172044.3.peg.1071"/>
<keyword evidence="4" id="KW-0997">Cell inner membrane</keyword>
<evidence type="ECO:0000256" key="5">
    <source>
        <dbReference type="ARBA" id="ARBA00022692"/>
    </source>
</evidence>
<keyword evidence="2" id="KW-0813">Transport</keyword>
<evidence type="ECO:0000256" key="7">
    <source>
        <dbReference type="ARBA" id="ARBA00022989"/>
    </source>
</evidence>
<dbReference type="AlphaFoldDB" id="A0A147IV42"/>
<proteinExistence type="predicted"/>
<feature type="domain" description="PDZ" evidence="11">
    <location>
        <begin position="205"/>
        <end position="275"/>
    </location>
</feature>
<gene>
    <name evidence="12" type="ORF">NS355_06635</name>
</gene>
<dbReference type="Pfam" id="PF11356">
    <property type="entry name" value="T2SSC"/>
    <property type="match status" value="1"/>
</dbReference>
<dbReference type="InterPro" id="IPR001478">
    <property type="entry name" value="PDZ"/>
</dbReference>
<dbReference type="GO" id="GO:0005886">
    <property type="term" value="C:plasma membrane"/>
    <property type="evidence" value="ECO:0007669"/>
    <property type="project" value="UniProtKB-SubCell"/>
</dbReference>
<evidence type="ECO:0000256" key="4">
    <source>
        <dbReference type="ARBA" id="ARBA00022519"/>
    </source>
</evidence>
<protein>
    <submittedName>
        <fullName evidence="12">Type II secretory protein PulC</fullName>
    </submittedName>
</protein>
<keyword evidence="3" id="KW-1003">Cell membrane</keyword>
<dbReference type="Proteomes" id="UP000073923">
    <property type="component" value="Unassembled WGS sequence"/>
</dbReference>
<accession>A0A147IV42</accession>
<dbReference type="EMBL" id="LDTF01000025">
    <property type="protein sequence ID" value="KTT99477.1"/>
    <property type="molecule type" value="Genomic_DNA"/>
</dbReference>
<name>A0A147IV42_9SPHN</name>
<dbReference type="GO" id="GO:0015031">
    <property type="term" value="P:protein transport"/>
    <property type="evidence" value="ECO:0007669"/>
    <property type="project" value="UniProtKB-KW"/>
</dbReference>
<evidence type="ECO:0000256" key="1">
    <source>
        <dbReference type="ARBA" id="ARBA00004533"/>
    </source>
</evidence>
<dbReference type="Gene3D" id="2.30.42.10">
    <property type="match status" value="1"/>
</dbReference>
<evidence type="ECO:0000256" key="2">
    <source>
        <dbReference type="ARBA" id="ARBA00022448"/>
    </source>
</evidence>
<feature type="domain" description="Type II secretion system protein GspC N-terminal" evidence="10">
    <location>
        <begin position="29"/>
        <end position="154"/>
    </location>
</feature>
<reference evidence="12 13" key="1">
    <citation type="journal article" date="2016" name="Front. Microbiol.">
        <title>Genomic Resource of Rice Seed Associated Bacteria.</title>
        <authorList>
            <person name="Midha S."/>
            <person name="Bansal K."/>
            <person name="Sharma S."/>
            <person name="Kumar N."/>
            <person name="Patil P.P."/>
            <person name="Chaudhry V."/>
            <person name="Patil P.B."/>
        </authorList>
    </citation>
    <scope>NUCLEOTIDE SEQUENCE [LARGE SCALE GENOMIC DNA]</scope>
    <source>
        <strain evidence="12 13">NS355</strain>
    </source>
</reference>
<comment type="caution">
    <text evidence="12">The sequence shown here is derived from an EMBL/GenBank/DDBJ whole genome shotgun (WGS) entry which is preliminary data.</text>
</comment>
<comment type="subcellular location">
    <subcellularLocation>
        <location evidence="1">Cell inner membrane</location>
    </subcellularLocation>
</comment>
<dbReference type="OrthoDB" id="9812912at2"/>
<evidence type="ECO:0000259" key="10">
    <source>
        <dbReference type="Pfam" id="PF11356"/>
    </source>
</evidence>
<dbReference type="InterPro" id="IPR024961">
    <property type="entry name" value="T2SS_GspC_N"/>
</dbReference>
<feature type="transmembrane region" description="Helical" evidence="9">
    <location>
        <begin position="21"/>
        <end position="45"/>
    </location>
</feature>
<dbReference type="InterPro" id="IPR036034">
    <property type="entry name" value="PDZ_sf"/>
</dbReference>
<evidence type="ECO:0000256" key="9">
    <source>
        <dbReference type="SAM" id="Phobius"/>
    </source>
</evidence>
<evidence type="ECO:0000313" key="13">
    <source>
        <dbReference type="Proteomes" id="UP000073923"/>
    </source>
</evidence>
<evidence type="ECO:0000256" key="8">
    <source>
        <dbReference type="ARBA" id="ARBA00023136"/>
    </source>
</evidence>